<organism evidence="1 2">
    <name type="scientific">Streptomyces nanshensis</name>
    <dbReference type="NCBI Taxonomy" id="518642"/>
    <lineage>
        <taxon>Bacteria</taxon>
        <taxon>Bacillati</taxon>
        <taxon>Actinomycetota</taxon>
        <taxon>Actinomycetes</taxon>
        <taxon>Kitasatosporales</taxon>
        <taxon>Streptomycetaceae</taxon>
        <taxon>Streptomyces</taxon>
    </lineage>
</organism>
<keyword evidence="2" id="KW-1185">Reference proteome</keyword>
<gene>
    <name evidence="1" type="ORF">AN221_13215</name>
</gene>
<protein>
    <submittedName>
        <fullName evidence="1">Uncharacterized protein</fullName>
    </submittedName>
</protein>
<name>A0A1E7LVB4_9ACTN</name>
<dbReference type="Proteomes" id="UP000175971">
    <property type="component" value="Unassembled WGS sequence"/>
</dbReference>
<reference evidence="1 2" key="1">
    <citation type="journal article" date="2016" name="Front. Microbiol.">
        <title>Comparative Genomics Analysis of Streptomyces Species Reveals Their Adaptation to the Marine Environment and Their Diversity at the Genomic Level.</title>
        <authorList>
            <person name="Tian X."/>
            <person name="Zhang Z."/>
            <person name="Yang T."/>
            <person name="Chen M."/>
            <person name="Li J."/>
            <person name="Chen F."/>
            <person name="Yang J."/>
            <person name="Li W."/>
            <person name="Zhang B."/>
            <person name="Zhang Z."/>
            <person name="Wu J."/>
            <person name="Zhang C."/>
            <person name="Long L."/>
            <person name="Xiao J."/>
        </authorList>
    </citation>
    <scope>NUCLEOTIDE SEQUENCE [LARGE SCALE GENOMIC DNA]</scope>
    <source>
        <strain evidence="1 2">SCSIO M10372</strain>
    </source>
</reference>
<accession>A0A1E7LVB4</accession>
<sequence>MLFLRAAESQPLHRRQQSIALGFPEEGPDLGAACLRRTRTRTSPPQCRAFLAAPHQRPRELTALFHLMRCPCCGDLAMLHELERHTAPSILIDPETGLPPDVSPDGHAVTASSAAMARARRRPLCRSCVADFEAVGALTFSVRLKGEQSAIALAPEMPLIDNEGRVMAVACPSAGCDAVVGLSDGRLERHLVRGQECEMSGVHVVVGEGEL</sequence>
<dbReference type="PATRIC" id="fig|518642.7.peg.5289"/>
<evidence type="ECO:0000313" key="1">
    <source>
        <dbReference type="EMBL" id="OEV20172.1"/>
    </source>
</evidence>
<evidence type="ECO:0000313" key="2">
    <source>
        <dbReference type="Proteomes" id="UP000175971"/>
    </source>
</evidence>
<proteinExistence type="predicted"/>
<dbReference type="AlphaFoldDB" id="A0A1E7LVB4"/>
<comment type="caution">
    <text evidence="1">The sequence shown here is derived from an EMBL/GenBank/DDBJ whole genome shotgun (WGS) entry which is preliminary data.</text>
</comment>
<dbReference type="EMBL" id="LJGZ01000027">
    <property type="protein sequence ID" value="OEV20172.1"/>
    <property type="molecule type" value="Genomic_DNA"/>
</dbReference>